<dbReference type="Pfam" id="PF13855">
    <property type="entry name" value="LRR_8"/>
    <property type="match status" value="2"/>
</dbReference>
<keyword evidence="17" id="KW-0675">Receptor</keyword>
<dbReference type="InterPro" id="IPR017441">
    <property type="entry name" value="Protein_kinase_ATP_BS"/>
</dbReference>
<dbReference type="OrthoDB" id="1371922at2759"/>
<comment type="similarity">
    <text evidence="3">Belongs to the RLP family.</text>
</comment>
<reference evidence="25" key="1">
    <citation type="journal article" date="2019" name="Toxins">
        <title>Detection of Abrin-Like and Prepropulchellin-Like Toxin Genes and Transcripts Using Whole Genome Sequencing and Full-Length Transcript Sequencing of Abrus precatorius.</title>
        <authorList>
            <person name="Hovde B.T."/>
            <person name="Daligault H.E."/>
            <person name="Hanschen E.R."/>
            <person name="Kunde Y.A."/>
            <person name="Johnson M.B."/>
            <person name="Starkenburg S.R."/>
            <person name="Johnson S.L."/>
        </authorList>
    </citation>
    <scope>NUCLEOTIDE SEQUENCE [LARGE SCALE GENOMIC DNA]</scope>
</reference>
<feature type="chain" id="PRO_5034371719" description="non-specific serine/threonine protein kinase" evidence="23">
    <location>
        <begin position="30"/>
        <end position="1086"/>
    </location>
</feature>
<organism evidence="25 26">
    <name type="scientific">Abrus precatorius</name>
    <name type="common">Indian licorice</name>
    <name type="synonym">Glycine abrus</name>
    <dbReference type="NCBI Taxonomy" id="3816"/>
    <lineage>
        <taxon>Eukaryota</taxon>
        <taxon>Viridiplantae</taxon>
        <taxon>Streptophyta</taxon>
        <taxon>Embryophyta</taxon>
        <taxon>Tracheophyta</taxon>
        <taxon>Spermatophyta</taxon>
        <taxon>Magnoliopsida</taxon>
        <taxon>eudicotyledons</taxon>
        <taxon>Gunneridae</taxon>
        <taxon>Pentapetalae</taxon>
        <taxon>rosids</taxon>
        <taxon>fabids</taxon>
        <taxon>Fabales</taxon>
        <taxon>Fabaceae</taxon>
        <taxon>Papilionoideae</taxon>
        <taxon>50 kb inversion clade</taxon>
        <taxon>NPAAA clade</taxon>
        <taxon>indigoferoid/millettioid clade</taxon>
        <taxon>Abreae</taxon>
        <taxon>Abrus</taxon>
    </lineage>
</organism>
<evidence type="ECO:0000256" key="12">
    <source>
        <dbReference type="ARBA" id="ARBA00022741"/>
    </source>
</evidence>
<dbReference type="FunFam" id="1.10.510.10:FF:000291">
    <property type="entry name" value="Brassinosteroid LRR receptor kinase"/>
    <property type="match status" value="1"/>
</dbReference>
<dbReference type="PANTHER" id="PTHR45974:SF289">
    <property type="entry name" value="NON-SPECIFIC SERINE_THREONINE PROTEIN KINASE"/>
    <property type="match status" value="1"/>
</dbReference>
<dbReference type="InterPro" id="IPR000719">
    <property type="entry name" value="Prot_kinase_dom"/>
</dbReference>
<keyword evidence="7" id="KW-0433">Leucine-rich repeat</keyword>
<dbReference type="Pfam" id="PF20141">
    <property type="entry name" value="Island"/>
    <property type="match status" value="1"/>
</dbReference>
<keyword evidence="8" id="KW-0808">Transferase</keyword>
<dbReference type="GO" id="GO:0004674">
    <property type="term" value="F:protein serine/threonine kinase activity"/>
    <property type="evidence" value="ECO:0007669"/>
    <property type="project" value="UniProtKB-KW"/>
</dbReference>
<feature type="transmembrane region" description="Helical" evidence="22">
    <location>
        <begin position="686"/>
        <end position="709"/>
    </location>
</feature>
<dbReference type="GeneID" id="113872848"/>
<evidence type="ECO:0000256" key="4">
    <source>
        <dbReference type="ARBA" id="ARBA00012513"/>
    </source>
</evidence>
<dbReference type="Pfam" id="PF13516">
    <property type="entry name" value="LRR_6"/>
    <property type="match status" value="1"/>
</dbReference>
<dbReference type="InterPro" id="IPR013210">
    <property type="entry name" value="LRR_N_plant-typ"/>
</dbReference>
<dbReference type="Gene3D" id="1.10.510.10">
    <property type="entry name" value="Transferase(Phosphotransferase) domain 1"/>
    <property type="match status" value="1"/>
</dbReference>
<dbReference type="PRINTS" id="PR00019">
    <property type="entry name" value="LEURICHRPT"/>
</dbReference>
<keyword evidence="10 23" id="KW-0732">Signal</keyword>
<dbReference type="EC" id="2.7.11.1" evidence="4"/>
<keyword evidence="6" id="KW-0723">Serine/threonine-protein kinase</keyword>
<evidence type="ECO:0000256" key="11">
    <source>
        <dbReference type="ARBA" id="ARBA00022737"/>
    </source>
</evidence>
<dbReference type="InterPro" id="IPR045381">
    <property type="entry name" value="BRI1_island_dom"/>
</dbReference>
<dbReference type="KEGG" id="aprc:113872848"/>
<evidence type="ECO:0000259" key="24">
    <source>
        <dbReference type="PROSITE" id="PS50011"/>
    </source>
</evidence>
<name>A0A8B8MH15_ABRPR</name>
<keyword evidence="14 21" id="KW-0067">ATP-binding</keyword>
<keyword evidence="16 22" id="KW-0472">Membrane</keyword>
<evidence type="ECO:0000256" key="8">
    <source>
        <dbReference type="ARBA" id="ARBA00022679"/>
    </source>
</evidence>
<evidence type="ECO:0000256" key="5">
    <source>
        <dbReference type="ARBA" id="ARBA00022475"/>
    </source>
</evidence>
<keyword evidence="5" id="KW-1003">Cell membrane</keyword>
<keyword evidence="13" id="KW-0418">Kinase</keyword>
<dbReference type="InterPro" id="IPR001611">
    <property type="entry name" value="Leu-rich_rpt"/>
</dbReference>
<dbReference type="InterPro" id="IPR008271">
    <property type="entry name" value="Ser/Thr_kinase_AS"/>
</dbReference>
<evidence type="ECO:0000256" key="10">
    <source>
        <dbReference type="ARBA" id="ARBA00022729"/>
    </source>
</evidence>
<evidence type="ECO:0000313" key="26">
    <source>
        <dbReference type="RefSeq" id="XP_027366499.1"/>
    </source>
</evidence>
<evidence type="ECO:0000256" key="1">
    <source>
        <dbReference type="ARBA" id="ARBA00004251"/>
    </source>
</evidence>
<dbReference type="Pfam" id="PF00069">
    <property type="entry name" value="Pkinase"/>
    <property type="match status" value="1"/>
</dbReference>
<keyword evidence="11" id="KW-0677">Repeat</keyword>
<dbReference type="GO" id="GO:0009791">
    <property type="term" value="P:post-embryonic development"/>
    <property type="evidence" value="ECO:0007669"/>
    <property type="project" value="UniProtKB-ARBA"/>
</dbReference>
<dbReference type="FunFam" id="3.30.200.20:FF:000150">
    <property type="entry name" value="serine/threonine-protein kinase BRI1-like 2"/>
    <property type="match status" value="1"/>
</dbReference>
<feature type="binding site" evidence="21">
    <location>
        <position position="803"/>
    </location>
    <ligand>
        <name>ATP</name>
        <dbReference type="ChEBI" id="CHEBI:30616"/>
    </ligand>
</feature>
<dbReference type="PROSITE" id="PS50011">
    <property type="entry name" value="PROTEIN_KINASE_DOM"/>
    <property type="match status" value="1"/>
</dbReference>
<comment type="catalytic activity">
    <reaction evidence="20">
        <text>L-seryl-[protein] + ATP = O-phospho-L-seryl-[protein] + ADP + H(+)</text>
        <dbReference type="Rhea" id="RHEA:17989"/>
        <dbReference type="Rhea" id="RHEA-COMP:9863"/>
        <dbReference type="Rhea" id="RHEA-COMP:11604"/>
        <dbReference type="ChEBI" id="CHEBI:15378"/>
        <dbReference type="ChEBI" id="CHEBI:29999"/>
        <dbReference type="ChEBI" id="CHEBI:30616"/>
        <dbReference type="ChEBI" id="CHEBI:83421"/>
        <dbReference type="ChEBI" id="CHEBI:456216"/>
        <dbReference type="EC" id="2.7.11.1"/>
    </reaction>
</comment>
<dbReference type="FunFam" id="3.80.10.10:FF:000233">
    <property type="entry name" value="Leucine-rich repeat receptor-like protein kinase TDR"/>
    <property type="match status" value="1"/>
</dbReference>
<evidence type="ECO:0000313" key="25">
    <source>
        <dbReference type="Proteomes" id="UP000694853"/>
    </source>
</evidence>
<evidence type="ECO:0000256" key="9">
    <source>
        <dbReference type="ARBA" id="ARBA00022692"/>
    </source>
</evidence>
<evidence type="ECO:0000256" key="3">
    <source>
        <dbReference type="ARBA" id="ARBA00009592"/>
    </source>
</evidence>
<keyword evidence="18" id="KW-0325">Glycoprotein</keyword>
<evidence type="ECO:0000256" key="14">
    <source>
        <dbReference type="ARBA" id="ARBA00022840"/>
    </source>
</evidence>
<dbReference type="AlphaFoldDB" id="A0A8B8MH15"/>
<keyword evidence="12 21" id="KW-0547">Nucleotide-binding</keyword>
<dbReference type="FunFam" id="3.80.10.10:FF:000111">
    <property type="entry name" value="LRR receptor-like serine/threonine-protein kinase ERECTA"/>
    <property type="match status" value="1"/>
</dbReference>
<dbReference type="InterPro" id="IPR011009">
    <property type="entry name" value="Kinase-like_dom_sf"/>
</dbReference>
<evidence type="ECO:0000256" key="17">
    <source>
        <dbReference type="ARBA" id="ARBA00023170"/>
    </source>
</evidence>
<evidence type="ECO:0000256" key="18">
    <source>
        <dbReference type="ARBA" id="ARBA00023180"/>
    </source>
</evidence>
<dbReference type="InterPro" id="IPR032675">
    <property type="entry name" value="LRR_dom_sf"/>
</dbReference>
<dbReference type="Gene3D" id="3.80.10.10">
    <property type="entry name" value="Ribonuclease Inhibitor"/>
    <property type="match status" value="2"/>
</dbReference>
<dbReference type="SMART" id="SM00220">
    <property type="entry name" value="S_TKc"/>
    <property type="match status" value="1"/>
</dbReference>
<evidence type="ECO:0000256" key="6">
    <source>
        <dbReference type="ARBA" id="ARBA00022527"/>
    </source>
</evidence>
<evidence type="ECO:0000256" key="16">
    <source>
        <dbReference type="ARBA" id="ARBA00023136"/>
    </source>
</evidence>
<evidence type="ECO:0000256" key="22">
    <source>
        <dbReference type="SAM" id="Phobius"/>
    </source>
</evidence>
<dbReference type="PANTHER" id="PTHR45974">
    <property type="entry name" value="RECEPTOR-LIKE PROTEIN 55"/>
    <property type="match status" value="1"/>
</dbReference>
<protein>
    <recommendedName>
        <fullName evidence="4">non-specific serine/threonine protein kinase</fullName>
        <ecNumber evidence="4">2.7.11.1</ecNumber>
    </recommendedName>
</protein>
<dbReference type="CDD" id="cd14066">
    <property type="entry name" value="STKc_IRAK"/>
    <property type="match status" value="1"/>
</dbReference>
<dbReference type="PROSITE" id="PS00108">
    <property type="entry name" value="PROTEIN_KINASE_ST"/>
    <property type="match status" value="1"/>
</dbReference>
<evidence type="ECO:0000256" key="2">
    <source>
        <dbReference type="ARBA" id="ARBA00008684"/>
    </source>
</evidence>
<feature type="signal peptide" evidence="23">
    <location>
        <begin position="1"/>
        <end position="29"/>
    </location>
</feature>
<dbReference type="Gene3D" id="3.30.200.20">
    <property type="entry name" value="Phosphorylase Kinase, domain 1"/>
    <property type="match status" value="1"/>
</dbReference>
<comment type="subcellular location">
    <subcellularLocation>
        <location evidence="1">Cell membrane</location>
        <topology evidence="1">Single-pass type I membrane protein</topology>
    </subcellularLocation>
</comment>
<proteinExistence type="inferred from homology"/>
<keyword evidence="9 22" id="KW-0812">Transmembrane</keyword>
<keyword evidence="15 22" id="KW-1133">Transmembrane helix</keyword>
<dbReference type="PROSITE" id="PS00107">
    <property type="entry name" value="PROTEIN_KINASE_ATP"/>
    <property type="match status" value="1"/>
</dbReference>
<gene>
    <name evidence="26" type="primary">LOC113872848</name>
</gene>
<dbReference type="Proteomes" id="UP000694853">
    <property type="component" value="Unplaced"/>
</dbReference>
<dbReference type="SMART" id="SM00369">
    <property type="entry name" value="LRR_TYP"/>
    <property type="match status" value="6"/>
</dbReference>
<evidence type="ECO:0000256" key="20">
    <source>
        <dbReference type="ARBA" id="ARBA00048679"/>
    </source>
</evidence>
<evidence type="ECO:0000256" key="23">
    <source>
        <dbReference type="SAM" id="SignalP"/>
    </source>
</evidence>
<sequence length="1086" mass="118459">MRGLYTENQHNTLFLSLLSLTCLCIQATATATATASTSTTQQLMHFKNSLPNPSLLHNWLPTKPQCSFTGITCTHHHITSIDLTSIPLSTTFSVISTHLLTLPHLHHLTLKSTNLTGTLSSLSNTTLTTLHLSHNSLSGQLFDFPLTLRLLDLSSNNFSSNLSSFPQCSSLEYLDISDNYFSGDLSVSLSPCHNLVYLNVSGNRFSGTVPVLPAASLKFLYLAGNDFRGEFPAGLAESSPGLVELDLSSNKLSGQLRVETFAEMRSLKKLSLSFNGFSGPLSESLSELTSLESLHLSSNNFSGSIPRGFCENGKISLKELYLQSNMLWGSIPSTLGNCSELVALDLSVNYLKGSIPSSLGSLSKLRSLIIWMNNLHGGIPQELMHMKSLEKLILDFNELSGGIPSGLSNCTRLNWLSLSNNQLAGDVPAWIGRLSSLAILKLSYNSFSGRIPAELGDCRSLIWLDMNTNMLSGAIPAELFKQSGKIAVNFMSGKKTLAYVRNDGSKEFHGAGSLLEFEGIRQEQLNSRISKWKFNRVYPGKPLSFDHNGSMIFLDVSHNMLSGSIPKEVGSMYYLFILNLGHNNISGEIPQEVGRLRNLGILDLSNNRLEGQIPPTLTHLSFLTEIDLSNNYLSGLVPGSGQIAALPASGFLNNSGLCGVPLPPCGKDSGNSPSASAHHKKSRLNLAGNVAMGLLSSLFCVFGLIIIAIEARKRRKKREAALDVYVDSRPHSGTANVGWKLANPREALSINLETFEKSLQKLTFADLVEATNGFHSDCIVGSGGFGVVYKAQLKDGSVVAIKKLMHVSGQGDREFTAEMETIGKIKHRNLVPLLGYCKVGEERLLVYEYMKYGSLDVLHNQKKAGIKLNWAARKKIAIGAARGLAFLHHNCTPPIIHRDMKSSNVLLDEDLEARVADFGMARRMNAMDTHLSVSTLAGTPGYVPPEYYQSFHCTTKGDVYSYGVVLLELLTGKKATDSTDFGDDNLVGWVKLQAKLKKSDVFDPELRKENPTPEVELAQYLNVAFACLDYPPLQRPSMIQVLARFKEIQAGSTLDSHSTIATEDGGFGAVELVEMSIKEAPELSKK</sequence>
<dbReference type="SUPFAM" id="SSF52058">
    <property type="entry name" value="L domain-like"/>
    <property type="match status" value="3"/>
</dbReference>
<dbReference type="RefSeq" id="XP_027366499.1">
    <property type="nucleotide sequence ID" value="XM_027510698.1"/>
</dbReference>
<dbReference type="GO" id="GO:0005524">
    <property type="term" value="F:ATP binding"/>
    <property type="evidence" value="ECO:0007669"/>
    <property type="project" value="UniProtKB-UniRule"/>
</dbReference>
<comment type="catalytic activity">
    <reaction evidence="19">
        <text>L-threonyl-[protein] + ATP = O-phospho-L-threonyl-[protein] + ADP + H(+)</text>
        <dbReference type="Rhea" id="RHEA:46608"/>
        <dbReference type="Rhea" id="RHEA-COMP:11060"/>
        <dbReference type="Rhea" id="RHEA-COMP:11605"/>
        <dbReference type="ChEBI" id="CHEBI:15378"/>
        <dbReference type="ChEBI" id="CHEBI:30013"/>
        <dbReference type="ChEBI" id="CHEBI:30616"/>
        <dbReference type="ChEBI" id="CHEBI:61977"/>
        <dbReference type="ChEBI" id="CHEBI:456216"/>
        <dbReference type="EC" id="2.7.11.1"/>
    </reaction>
</comment>
<dbReference type="SUPFAM" id="SSF56112">
    <property type="entry name" value="Protein kinase-like (PK-like)"/>
    <property type="match status" value="1"/>
</dbReference>
<dbReference type="Pfam" id="PF00560">
    <property type="entry name" value="LRR_1"/>
    <property type="match status" value="8"/>
</dbReference>
<feature type="domain" description="Protein kinase" evidence="24">
    <location>
        <begin position="774"/>
        <end position="1060"/>
    </location>
</feature>
<dbReference type="GO" id="GO:0005886">
    <property type="term" value="C:plasma membrane"/>
    <property type="evidence" value="ECO:0007669"/>
    <property type="project" value="UniProtKB-SubCell"/>
</dbReference>
<comment type="similarity">
    <text evidence="2">Belongs to the protein kinase superfamily. Ser/Thr protein kinase family.</text>
</comment>
<evidence type="ECO:0000256" key="21">
    <source>
        <dbReference type="PROSITE-ProRule" id="PRU10141"/>
    </source>
</evidence>
<accession>A0A8B8MH15</accession>
<evidence type="ECO:0000256" key="15">
    <source>
        <dbReference type="ARBA" id="ARBA00022989"/>
    </source>
</evidence>
<evidence type="ECO:0000256" key="7">
    <source>
        <dbReference type="ARBA" id="ARBA00022614"/>
    </source>
</evidence>
<dbReference type="Pfam" id="PF08263">
    <property type="entry name" value="LRRNT_2"/>
    <property type="match status" value="1"/>
</dbReference>
<keyword evidence="25" id="KW-1185">Reference proteome</keyword>
<dbReference type="InterPro" id="IPR003591">
    <property type="entry name" value="Leu-rich_rpt_typical-subtyp"/>
</dbReference>
<reference evidence="26" key="2">
    <citation type="submission" date="2025-08" db="UniProtKB">
        <authorList>
            <consortium name="RefSeq"/>
        </authorList>
    </citation>
    <scope>IDENTIFICATION</scope>
    <source>
        <tissue evidence="26">Young leaves</tissue>
    </source>
</reference>
<evidence type="ECO:0000256" key="19">
    <source>
        <dbReference type="ARBA" id="ARBA00047899"/>
    </source>
</evidence>
<evidence type="ECO:0000256" key="13">
    <source>
        <dbReference type="ARBA" id="ARBA00022777"/>
    </source>
</evidence>